<comment type="caution">
    <text evidence="1">The sequence shown here is derived from an EMBL/GenBank/DDBJ whole genome shotgun (WGS) entry which is preliminary data.</text>
</comment>
<reference evidence="1 2" key="1">
    <citation type="submission" date="2018-05" db="EMBL/GenBank/DDBJ databases">
        <title>Evaluation of testing and processing parameters for the GenePOC Carba assay.</title>
        <authorList>
            <person name="Walsh T.R."/>
        </authorList>
    </citation>
    <scope>NUCLEOTIDE SEQUENCE [LARGE SCALE GENOMIC DNA]</scope>
    <source>
        <strain evidence="1 2">PECIMP</strain>
    </source>
</reference>
<dbReference type="AlphaFoldDB" id="A0A9X7L416"/>
<name>A0A9X7L416_9ENTR</name>
<dbReference type="EMBL" id="QHMI01000004">
    <property type="protein sequence ID" value="PXB42015.1"/>
    <property type="molecule type" value="Genomic_DNA"/>
</dbReference>
<protein>
    <submittedName>
        <fullName evidence="1">Uncharacterized protein</fullName>
    </submittedName>
</protein>
<organism evidence="1 2">
    <name type="scientific">Enterobacter hormaechei</name>
    <dbReference type="NCBI Taxonomy" id="158836"/>
    <lineage>
        <taxon>Bacteria</taxon>
        <taxon>Pseudomonadati</taxon>
        <taxon>Pseudomonadota</taxon>
        <taxon>Gammaproteobacteria</taxon>
        <taxon>Enterobacterales</taxon>
        <taxon>Enterobacteriaceae</taxon>
        <taxon>Enterobacter</taxon>
        <taxon>Enterobacter cloacae complex</taxon>
    </lineage>
</organism>
<sequence length="104" mass="12051">MPLKLNSNIDQLKKNLEEISKTNQLRFDELFNAEFLSEHTSFTSLDDMFEKSGFKVESADDFKAIPDQEWEDFIIANTSFESWEEMQKAAAVAVLSKRMHQGLK</sequence>
<evidence type="ECO:0000313" key="1">
    <source>
        <dbReference type="EMBL" id="PXB42015.1"/>
    </source>
</evidence>
<accession>A0A9X7L416</accession>
<dbReference type="Proteomes" id="UP000246375">
    <property type="component" value="Unassembled WGS sequence"/>
</dbReference>
<dbReference type="RefSeq" id="WP_058677352.1">
    <property type="nucleotide sequence ID" value="NZ_CABHJV010000007.1"/>
</dbReference>
<gene>
    <name evidence="1" type="ORF">DL189_06855</name>
</gene>
<proteinExistence type="predicted"/>
<evidence type="ECO:0000313" key="2">
    <source>
        <dbReference type="Proteomes" id="UP000246375"/>
    </source>
</evidence>